<dbReference type="PROSITE" id="PS51272">
    <property type="entry name" value="SLH"/>
    <property type="match status" value="1"/>
</dbReference>
<dbReference type="GO" id="GO:0015288">
    <property type="term" value="F:porin activity"/>
    <property type="evidence" value="ECO:0007669"/>
    <property type="project" value="InterPro"/>
</dbReference>
<proteinExistence type="inferred from homology"/>
<dbReference type="NCBIfam" id="NF033921">
    <property type="entry name" value="por_somb"/>
    <property type="match status" value="1"/>
</dbReference>
<dbReference type="RefSeq" id="WP_017747232.1">
    <property type="nucleotide sequence ID" value="NZ_KQ976354.1"/>
</dbReference>
<comment type="similarity">
    <text evidence="1 2">Belongs to the OprB family.</text>
</comment>
<dbReference type="PANTHER" id="PTHR43308">
    <property type="entry name" value="OUTER MEMBRANE PROTEIN ALPHA-RELATED"/>
    <property type="match status" value="1"/>
</dbReference>
<dbReference type="STRING" id="128403.WA1_33015"/>
<dbReference type="InterPro" id="IPR038673">
    <property type="entry name" value="OprB_sf"/>
</dbReference>
<dbReference type="GO" id="GO:0016020">
    <property type="term" value="C:membrane"/>
    <property type="evidence" value="ECO:0007669"/>
    <property type="project" value="InterPro"/>
</dbReference>
<gene>
    <name evidence="4" type="ORF">WA1_33015</name>
</gene>
<evidence type="ECO:0000256" key="1">
    <source>
        <dbReference type="ARBA" id="ARBA00008769"/>
    </source>
</evidence>
<name>A0A139X4I3_9CYAN</name>
<dbReference type="PANTHER" id="PTHR43308:SF1">
    <property type="entry name" value="OUTER MEMBRANE PROTEIN ALPHA"/>
    <property type="match status" value="1"/>
</dbReference>
<dbReference type="Proteomes" id="UP000076925">
    <property type="component" value="Unassembled WGS sequence"/>
</dbReference>
<dbReference type="InterPro" id="IPR001119">
    <property type="entry name" value="SLH_dom"/>
</dbReference>
<sequence>MKKTLWNILLTLPRFLVLLFVVANTKAFGQEPTSESHRDLRVAELLEPVETENQELKPQQSDRFISQNSPQIIPIEPVKPSSEPPVTSVSQLSDVQPTDWAFQALQSLVERYSCIVGYPDSQYRGYRALTRYEFAAGLNACLDQVNQLIASSTANLVTQEDLTTLQRLSEEFRPELAELAGRLDNLEARTAQVEANRFSTTTKLVGNVIFLAADVFGDRVNNTPADDTEDDANAFFAYRAQLSFQTSFSGKDQLNAGLRADSIPNLGASTGTNMTRFAVDGSALFPANDLYLDNLYYRFPIGSKVNVWVGTRTINFPVYVPTLNQLNGNPTQGGFSRFGQFNPTVYRPGFDGAGAAVAYRFNDRLQLHLAWIADGLVSNQPNNGIFNNSSQAAIAQLSITPNKQLDLGLTYTRKYYPTNSGNNLTGGTGSAFARNPFGQNATISDNFGLEFSWKVNPRFTFGGWFGYTQANQVDGGDNDANIINCALTFAFPDLFSKGNLGGITIGIPPKVTSNDFISAGQQREDPDTSLHLETFYTFRINNNVRVTPIIYLITKPEHNDNNDPIWVGVLRTSFAF</sequence>
<evidence type="ECO:0000259" key="3">
    <source>
        <dbReference type="PROSITE" id="PS51272"/>
    </source>
</evidence>
<dbReference type="Pfam" id="PF04966">
    <property type="entry name" value="OprB"/>
    <property type="match status" value="1"/>
</dbReference>
<reference evidence="4 5" key="1">
    <citation type="journal article" date="2013" name="Genome Biol. Evol.">
        <title>Genomes of Stigonematalean cyanobacteria (subsection V) and the evolution of oxygenic photosynthesis from prokaryotes to plastids.</title>
        <authorList>
            <person name="Dagan T."/>
            <person name="Roettger M."/>
            <person name="Stucken K."/>
            <person name="Landan G."/>
            <person name="Koch R."/>
            <person name="Major P."/>
            <person name="Gould S.B."/>
            <person name="Goremykin V.V."/>
            <person name="Rippka R."/>
            <person name="Tandeau de Marsac N."/>
            <person name="Gugger M."/>
            <person name="Lockhart P.J."/>
            <person name="Allen J.F."/>
            <person name="Brune I."/>
            <person name="Maus I."/>
            <person name="Puhler A."/>
            <person name="Martin W.F."/>
        </authorList>
    </citation>
    <scope>NUCLEOTIDE SEQUENCE [LARGE SCALE GENOMIC DNA]</scope>
    <source>
        <strain evidence="4 5">PCC 7110</strain>
    </source>
</reference>
<dbReference type="EMBL" id="ANNX02000035">
    <property type="protein sequence ID" value="KYC39532.1"/>
    <property type="molecule type" value="Genomic_DNA"/>
</dbReference>
<dbReference type="Gene3D" id="2.40.160.180">
    <property type="entry name" value="Carbohydrate-selective porin OprB"/>
    <property type="match status" value="1"/>
</dbReference>
<dbReference type="InterPro" id="IPR047684">
    <property type="entry name" value="Por_som-like"/>
</dbReference>
<evidence type="ECO:0000313" key="4">
    <source>
        <dbReference type="EMBL" id="KYC39532.1"/>
    </source>
</evidence>
<dbReference type="AlphaFoldDB" id="A0A139X4I3"/>
<accession>A0A139X4I3</accession>
<comment type="caution">
    <text evidence="4">The sequence shown here is derived from an EMBL/GenBank/DDBJ whole genome shotgun (WGS) entry which is preliminary data.</text>
</comment>
<dbReference type="OrthoDB" id="474791at2"/>
<protein>
    <recommendedName>
        <fullName evidence="3">SLH domain-containing protein</fullName>
    </recommendedName>
</protein>
<feature type="domain" description="SLH" evidence="3">
    <location>
        <begin position="88"/>
        <end position="152"/>
    </location>
</feature>
<dbReference type="GO" id="GO:0008643">
    <property type="term" value="P:carbohydrate transport"/>
    <property type="evidence" value="ECO:0007669"/>
    <property type="project" value="InterPro"/>
</dbReference>
<dbReference type="InterPro" id="IPR051465">
    <property type="entry name" value="Cell_Envelope_Struct_Comp"/>
</dbReference>
<evidence type="ECO:0000256" key="2">
    <source>
        <dbReference type="RuleBase" id="RU363072"/>
    </source>
</evidence>
<dbReference type="InterPro" id="IPR007049">
    <property type="entry name" value="Carb-sel_porin_OprB"/>
</dbReference>
<evidence type="ECO:0000313" key="5">
    <source>
        <dbReference type="Proteomes" id="UP000076925"/>
    </source>
</evidence>
<keyword evidence="5" id="KW-1185">Reference proteome</keyword>
<organism evidence="4 5">
    <name type="scientific">Scytonema hofmannii PCC 7110</name>
    <dbReference type="NCBI Taxonomy" id="128403"/>
    <lineage>
        <taxon>Bacteria</taxon>
        <taxon>Bacillati</taxon>
        <taxon>Cyanobacteriota</taxon>
        <taxon>Cyanophyceae</taxon>
        <taxon>Nostocales</taxon>
        <taxon>Scytonemataceae</taxon>
        <taxon>Scytonema</taxon>
    </lineage>
</organism>